<proteinExistence type="predicted"/>
<evidence type="ECO:0000313" key="3">
    <source>
        <dbReference type="Proteomes" id="UP000039021"/>
    </source>
</evidence>
<protein>
    <submittedName>
        <fullName evidence="2">Uncharacterized protein</fullName>
    </submittedName>
</protein>
<feature type="compositionally biased region" description="Basic residues" evidence="1">
    <location>
        <begin position="83"/>
        <end position="92"/>
    </location>
</feature>
<reference evidence="3" key="1">
    <citation type="submission" date="2015-03" db="EMBL/GenBank/DDBJ databases">
        <authorList>
            <consortium name="Pathogen Informatics"/>
        </authorList>
    </citation>
    <scope>NUCLEOTIDE SEQUENCE [LARGE SCALE GENOMIC DNA]</scope>
    <source>
        <strain evidence="3">N09902308</strain>
    </source>
</reference>
<evidence type="ECO:0000256" key="1">
    <source>
        <dbReference type="SAM" id="MobiDB-lite"/>
    </source>
</evidence>
<gene>
    <name evidence="2" type="ORF">ERS007739_01463</name>
</gene>
<sequence>MEAIAELRAVVLHGDLIDRHPLLFATVLQLAAHLLAAGDGVRVGVELTGESGPPQGGEVLVVDGLPVSIQEQRPDDTGSHQPEKRHHARKRPPQSTVPRTHPPRHR</sequence>
<dbReference type="Proteomes" id="UP000039021">
    <property type="component" value="Unassembled WGS sequence"/>
</dbReference>
<evidence type="ECO:0000313" key="2">
    <source>
        <dbReference type="EMBL" id="COX56907.1"/>
    </source>
</evidence>
<organism evidence="2 3">
    <name type="scientific">Mycobacterium tuberculosis</name>
    <dbReference type="NCBI Taxonomy" id="1773"/>
    <lineage>
        <taxon>Bacteria</taxon>
        <taxon>Bacillati</taxon>
        <taxon>Actinomycetota</taxon>
        <taxon>Actinomycetes</taxon>
        <taxon>Mycobacteriales</taxon>
        <taxon>Mycobacteriaceae</taxon>
        <taxon>Mycobacterium</taxon>
        <taxon>Mycobacterium tuberculosis complex</taxon>
    </lineage>
</organism>
<feature type="compositionally biased region" description="Basic and acidic residues" evidence="1">
    <location>
        <begin position="72"/>
        <end position="82"/>
    </location>
</feature>
<dbReference type="EMBL" id="CSBK01000565">
    <property type="protein sequence ID" value="COX56907.1"/>
    <property type="molecule type" value="Genomic_DNA"/>
</dbReference>
<accession>A0A916LA21</accession>
<comment type="caution">
    <text evidence="2">The sequence shown here is derived from an EMBL/GenBank/DDBJ whole genome shotgun (WGS) entry which is preliminary data.</text>
</comment>
<dbReference type="AlphaFoldDB" id="A0A916LA21"/>
<name>A0A916LA21_MYCTX</name>
<feature type="region of interest" description="Disordered" evidence="1">
    <location>
        <begin position="66"/>
        <end position="106"/>
    </location>
</feature>